<dbReference type="OrthoDB" id="7390113at2"/>
<dbReference type="PANTHER" id="PTHR30050">
    <property type="entry name" value="CHROMOSOMAL REPLICATION INITIATOR PROTEIN DNAA"/>
    <property type="match status" value="1"/>
</dbReference>
<accession>A0A1N7QMT1</accession>
<dbReference type="SUPFAM" id="SSF52540">
    <property type="entry name" value="P-loop containing nucleoside triphosphate hydrolases"/>
    <property type="match status" value="1"/>
</dbReference>
<evidence type="ECO:0000313" key="1">
    <source>
        <dbReference type="EMBL" id="SIT24143.1"/>
    </source>
</evidence>
<dbReference type="Gene3D" id="1.10.8.60">
    <property type="match status" value="1"/>
</dbReference>
<dbReference type="PANTHER" id="PTHR30050:SF5">
    <property type="entry name" value="DNAA REGULATORY INACTIVATOR HDA"/>
    <property type="match status" value="1"/>
</dbReference>
<reference evidence="1 2" key="1">
    <citation type="submission" date="2017-01" db="EMBL/GenBank/DDBJ databases">
        <authorList>
            <person name="Mah S.A."/>
            <person name="Swanson W.J."/>
            <person name="Moy G.W."/>
            <person name="Vacquier V.D."/>
        </authorList>
    </citation>
    <scope>NUCLEOTIDE SEQUENCE [LARGE SCALE GENOMIC DNA]</scope>
    <source>
        <strain evidence="1 2">DSM 26375</strain>
    </source>
</reference>
<name>A0A1N7QMT1_9RHOB</name>
<gene>
    <name evidence="1" type="ORF">SAMN05421774_11619</name>
</gene>
<sequence>MTRQLTLDLPLRVARGREDFFVSPANALTLAALDNWQGWPAAKAVLSGPPGSGKTHLAHVWSASTGARIVTATDLPDTSLPALLGAPLVVEDADRIGGTPAAEDALFHLHNLMAAAGLPLLVTAASPPRDWRLALPDLASRMQAATLIRIDSPDDALLHAVLAKQFADRQIAVPAGLIDWLVPRMTRSLEAARQVVSALDARALEEGGPITRQMAADWLEGDSLFPDLD</sequence>
<dbReference type="RefSeq" id="WP_076534318.1">
    <property type="nucleotide sequence ID" value="NZ_BMEH01000015.1"/>
</dbReference>
<dbReference type="EMBL" id="FTOT01000016">
    <property type="protein sequence ID" value="SIT24143.1"/>
    <property type="molecule type" value="Genomic_DNA"/>
</dbReference>
<organism evidence="1 2">
    <name type="scientific">Gemmobacter megaterium</name>
    <dbReference type="NCBI Taxonomy" id="1086013"/>
    <lineage>
        <taxon>Bacteria</taxon>
        <taxon>Pseudomonadati</taxon>
        <taxon>Pseudomonadota</taxon>
        <taxon>Alphaproteobacteria</taxon>
        <taxon>Rhodobacterales</taxon>
        <taxon>Paracoccaceae</taxon>
        <taxon>Gemmobacter</taxon>
    </lineage>
</organism>
<dbReference type="GO" id="GO:0003688">
    <property type="term" value="F:DNA replication origin binding"/>
    <property type="evidence" value="ECO:0007669"/>
    <property type="project" value="TreeGrafter"/>
</dbReference>
<dbReference type="Proteomes" id="UP000186141">
    <property type="component" value="Unassembled WGS sequence"/>
</dbReference>
<evidence type="ECO:0000313" key="2">
    <source>
        <dbReference type="Proteomes" id="UP000186141"/>
    </source>
</evidence>
<dbReference type="STRING" id="1086013.SAMN05421774_11619"/>
<keyword evidence="2" id="KW-1185">Reference proteome</keyword>
<dbReference type="Gene3D" id="3.40.50.300">
    <property type="entry name" value="P-loop containing nucleotide triphosphate hydrolases"/>
    <property type="match status" value="1"/>
</dbReference>
<protein>
    <submittedName>
        <fullName evidence="1">DnaA protein</fullName>
    </submittedName>
</protein>
<dbReference type="InterPro" id="IPR027417">
    <property type="entry name" value="P-loop_NTPase"/>
</dbReference>
<dbReference type="GO" id="GO:0006270">
    <property type="term" value="P:DNA replication initiation"/>
    <property type="evidence" value="ECO:0007669"/>
    <property type="project" value="TreeGrafter"/>
</dbReference>
<proteinExistence type="predicted"/>
<dbReference type="AlphaFoldDB" id="A0A1N7QMT1"/>
<dbReference type="GO" id="GO:0005886">
    <property type="term" value="C:plasma membrane"/>
    <property type="evidence" value="ECO:0007669"/>
    <property type="project" value="TreeGrafter"/>
</dbReference>